<dbReference type="InterPro" id="IPR011042">
    <property type="entry name" value="6-blade_b-propeller_TolB-like"/>
</dbReference>
<dbReference type="Proteomes" id="UP000286003">
    <property type="component" value="Unassembled WGS sequence"/>
</dbReference>
<gene>
    <name evidence="1" type="ORF">DWZ32_17680</name>
</gene>
<protein>
    <submittedName>
        <fullName evidence="1">6-bladed beta-propeller</fullName>
    </submittedName>
</protein>
<dbReference type="SUPFAM" id="SSF63825">
    <property type="entry name" value="YWTD domain"/>
    <property type="match status" value="1"/>
</dbReference>
<dbReference type="EMBL" id="QRQM01000022">
    <property type="protein sequence ID" value="RHN04452.1"/>
    <property type="molecule type" value="Genomic_DNA"/>
</dbReference>
<dbReference type="AlphaFoldDB" id="A0AB37M9M7"/>
<organism evidence="1 2">
    <name type="scientific">Bacteroides intestinalis</name>
    <dbReference type="NCBI Taxonomy" id="329854"/>
    <lineage>
        <taxon>Bacteria</taxon>
        <taxon>Pseudomonadati</taxon>
        <taxon>Bacteroidota</taxon>
        <taxon>Bacteroidia</taxon>
        <taxon>Bacteroidales</taxon>
        <taxon>Bacteroidaceae</taxon>
        <taxon>Bacteroides</taxon>
    </lineage>
</organism>
<proteinExistence type="predicted"/>
<dbReference type="Pfam" id="PF17170">
    <property type="entry name" value="DUF5128"/>
    <property type="match status" value="1"/>
</dbReference>
<accession>A0AB37M9M7</accession>
<evidence type="ECO:0000313" key="2">
    <source>
        <dbReference type="Proteomes" id="UP000286003"/>
    </source>
</evidence>
<reference evidence="1 2" key="1">
    <citation type="submission" date="2018-08" db="EMBL/GenBank/DDBJ databases">
        <title>A genome reference for cultivated species of the human gut microbiota.</title>
        <authorList>
            <person name="Zou Y."/>
            <person name="Xue W."/>
            <person name="Luo G."/>
        </authorList>
    </citation>
    <scope>NUCLEOTIDE SEQUENCE [LARGE SCALE GENOMIC DNA]</scope>
    <source>
        <strain evidence="1 2">AF31-23</strain>
    </source>
</reference>
<dbReference type="Gene3D" id="2.120.10.30">
    <property type="entry name" value="TolB, C-terminal domain"/>
    <property type="match status" value="1"/>
</dbReference>
<comment type="caution">
    <text evidence="1">The sequence shown here is derived from an EMBL/GenBank/DDBJ whole genome shotgun (WGS) entry which is preliminary data.</text>
</comment>
<sequence>MRNVSIKILLFIGALTILSCSSRNNHLEHNNFIQIDLSCRKSQFPLSSFIYDIYAIKLELPTPYFFGVITDVLFTDSTLFVVDKKQGNVFRFKKDGTFLNRIGNRGGGPGEFLSLYNFFIGNQYVFISDLNIRQIHCYTHDGEYVKSISSTFELVYDDIAALPNGKFLCHDIQGHKNESKIWLMNEKGDKEKTLLFHENNYPYSYTDWNTISTTMDNKLNILDPISGIFYLYDIEKNELAQTLHLVSEEKDLSAFRNVETLSEIKDKYASLSFIINTDNYLYSIWSTSDNIAVCSLYEKGKKNVEVFGMPKMDFPDYSICPIPVSTNLPNAMVAIMTDEYPLEYFPKQYRDGISEQVAVVYVMKFK</sequence>
<evidence type="ECO:0000313" key="1">
    <source>
        <dbReference type="EMBL" id="RHN04452.1"/>
    </source>
</evidence>
<dbReference type="PROSITE" id="PS51257">
    <property type="entry name" value="PROKAR_LIPOPROTEIN"/>
    <property type="match status" value="1"/>
</dbReference>
<dbReference type="RefSeq" id="WP_117707229.1">
    <property type="nucleotide sequence ID" value="NZ_JAQCXL010000004.1"/>
</dbReference>
<name>A0AB37M9M7_9BACE</name>